<evidence type="ECO:0000313" key="2">
    <source>
        <dbReference type="Proteomes" id="UP001592582"/>
    </source>
</evidence>
<keyword evidence="2" id="KW-1185">Reference proteome</keyword>
<proteinExistence type="predicted"/>
<sequence length="126" mass="13117">MATGPEHYRKAEQLLATLDRGTEVDDALVLATMAAAHATLSTTVEPTVDHKAEPTTDEAAHTLFHAGLDGGWPPSGFPASLLNLFGVADAVNAGRLALGFPGYAAALQMVRDGNIAKLHRIASDEG</sequence>
<reference evidence="1 2" key="1">
    <citation type="submission" date="2024-09" db="EMBL/GenBank/DDBJ databases">
        <authorList>
            <person name="Lee S.D."/>
        </authorList>
    </citation>
    <scope>NUCLEOTIDE SEQUENCE [LARGE SCALE GENOMIC DNA]</scope>
    <source>
        <strain evidence="1 2">N1-1</strain>
    </source>
</reference>
<dbReference type="Proteomes" id="UP001592582">
    <property type="component" value="Unassembled WGS sequence"/>
</dbReference>
<accession>A0ABV6V9I7</accession>
<evidence type="ECO:0000313" key="1">
    <source>
        <dbReference type="EMBL" id="MFC1410375.1"/>
    </source>
</evidence>
<dbReference type="EMBL" id="JBHEZX010000005">
    <property type="protein sequence ID" value="MFC1410375.1"/>
    <property type="molecule type" value="Genomic_DNA"/>
</dbReference>
<organism evidence="1 2">
    <name type="scientific">Streptacidiphilus alkalitolerans</name>
    <dbReference type="NCBI Taxonomy" id="3342712"/>
    <lineage>
        <taxon>Bacteria</taxon>
        <taxon>Bacillati</taxon>
        <taxon>Actinomycetota</taxon>
        <taxon>Actinomycetes</taxon>
        <taxon>Kitasatosporales</taxon>
        <taxon>Streptomycetaceae</taxon>
        <taxon>Streptacidiphilus</taxon>
    </lineage>
</organism>
<protein>
    <submittedName>
        <fullName evidence="1">Uncharacterized protein</fullName>
    </submittedName>
</protein>
<dbReference type="RefSeq" id="WP_380507902.1">
    <property type="nucleotide sequence ID" value="NZ_JBHEZX010000005.1"/>
</dbReference>
<gene>
    <name evidence="1" type="ORF">ACEZDG_13980</name>
</gene>
<name>A0ABV6V9I7_9ACTN</name>
<comment type="caution">
    <text evidence="1">The sequence shown here is derived from an EMBL/GenBank/DDBJ whole genome shotgun (WGS) entry which is preliminary data.</text>
</comment>